<reference evidence="5 6" key="1">
    <citation type="submission" date="2019-09" db="EMBL/GenBank/DDBJ databases">
        <title>Draft genome sequences of 48 bacterial type strains from the CCUG.</title>
        <authorList>
            <person name="Tunovic T."/>
            <person name="Pineiro-Iglesias B."/>
            <person name="Unosson C."/>
            <person name="Inganas E."/>
            <person name="Ohlen M."/>
            <person name="Cardew S."/>
            <person name="Jensie-Markopoulos S."/>
            <person name="Salva-Serra F."/>
            <person name="Jaen-Luchoro D."/>
            <person name="Karlsson R."/>
            <person name="Svensson-Stadler L."/>
            <person name="Chun J."/>
            <person name="Moore E."/>
        </authorList>
    </citation>
    <scope>NUCLEOTIDE SEQUENCE [LARGE SCALE GENOMIC DNA]</scope>
    <source>
        <strain evidence="5 6">CCUG 65687</strain>
    </source>
</reference>
<protein>
    <submittedName>
        <fullName evidence="5">Uncharacterized protein</fullName>
    </submittedName>
</protein>
<dbReference type="EMBL" id="VZOL01000004">
    <property type="protein sequence ID" value="KAB0686331.1"/>
    <property type="molecule type" value="Genomic_DNA"/>
</dbReference>
<feature type="domain" description="CdaR GGDEF-like" evidence="4">
    <location>
        <begin position="293"/>
        <end position="409"/>
    </location>
</feature>
<dbReference type="PANTHER" id="PTHR33744:SF1">
    <property type="entry name" value="DNA-BINDING TRANSCRIPTIONAL ACTIVATOR ADER"/>
    <property type="match status" value="1"/>
</dbReference>
<accession>A0A6L3NP93</accession>
<name>A0A6L3NP93_9BURK</name>
<evidence type="ECO:0000259" key="3">
    <source>
        <dbReference type="Pfam" id="PF13556"/>
    </source>
</evidence>
<evidence type="ECO:0000259" key="4">
    <source>
        <dbReference type="Pfam" id="PF17853"/>
    </source>
</evidence>
<dbReference type="Pfam" id="PF13556">
    <property type="entry name" value="HTH_30"/>
    <property type="match status" value="1"/>
</dbReference>
<comment type="caution">
    <text evidence="5">The sequence shown here is derived from an EMBL/GenBank/DDBJ whole genome shotgun (WGS) entry which is preliminary data.</text>
</comment>
<dbReference type="PANTHER" id="PTHR33744">
    <property type="entry name" value="CARBOHYDRATE DIACID REGULATOR"/>
    <property type="match status" value="1"/>
</dbReference>
<dbReference type="Proteomes" id="UP000473571">
    <property type="component" value="Unassembled WGS sequence"/>
</dbReference>
<evidence type="ECO:0000256" key="1">
    <source>
        <dbReference type="ARBA" id="ARBA00006754"/>
    </source>
</evidence>
<sequence>MGMTVDEASRIGGMKEARLIAGQRGLANVVNHVNVLETVTEHEEDWDIRRHLFLTTLSFTDGDTNRQVALIRQLSRGGCAALVVQVGLIDPLQPAVLRMADELSMPLFELPLSVDYAEILTPLVCAVQREDGYVAREAGAIQQQLLKEMLNGGGLNTLVSLLARVLRRSVAVLDDRGVLYASSDQWNAADIAANLPASIVPTRPVVRSAAWMVALGRRPDAPVDGYLIVNVPDGLEPSPLEVATMEQAAALLTMELTKQRVADEAYAEPFREWLVQLAAGDVERANALALAKSLDLSSLSVAVLFEPALPSIDTSTPLDARGRAIWRAIYAIESKPLVFEWDGRLLWLPSIPSGSSFGGARQAIDLLLRRIWAGLADTGRDNWRIACGAPVDSAQDLYRSVLDAQSVLTLDAAALADGPVAYDDVALDVLFRQVAAQPAARRWVDSMVGALASHDRAQESELVRTLETFFDAGQSHKLAAHRLGIHPKTLKYRLDKIEQILGSVPIRDGAQFALHFALKLSRNAG</sequence>
<evidence type="ECO:0000313" key="6">
    <source>
        <dbReference type="Proteomes" id="UP000473571"/>
    </source>
</evidence>
<organism evidence="5 6">
    <name type="scientific">Burkholderia territorii</name>
    <dbReference type="NCBI Taxonomy" id="1503055"/>
    <lineage>
        <taxon>Bacteria</taxon>
        <taxon>Pseudomonadati</taxon>
        <taxon>Pseudomonadota</taxon>
        <taxon>Betaproteobacteria</taxon>
        <taxon>Burkholderiales</taxon>
        <taxon>Burkholderiaceae</taxon>
        <taxon>Burkholderia</taxon>
        <taxon>Burkholderia cepacia complex</taxon>
    </lineage>
</organism>
<dbReference type="InterPro" id="IPR051448">
    <property type="entry name" value="CdaR-like_regulators"/>
</dbReference>
<evidence type="ECO:0000259" key="2">
    <source>
        <dbReference type="Pfam" id="PF07905"/>
    </source>
</evidence>
<dbReference type="InterPro" id="IPR042070">
    <property type="entry name" value="PucR_C-HTH_sf"/>
</dbReference>
<feature type="domain" description="Purine catabolism PurC-like" evidence="2">
    <location>
        <begin position="14"/>
        <end position="123"/>
    </location>
</feature>
<feature type="domain" description="PucR C-terminal helix-turn-helix" evidence="3">
    <location>
        <begin position="462"/>
        <end position="520"/>
    </location>
</feature>
<proteinExistence type="inferred from homology"/>
<dbReference type="Gene3D" id="1.10.10.2840">
    <property type="entry name" value="PucR C-terminal helix-turn-helix domain"/>
    <property type="match status" value="1"/>
</dbReference>
<dbReference type="InterPro" id="IPR041522">
    <property type="entry name" value="CdaR_GGDEF"/>
</dbReference>
<dbReference type="Pfam" id="PF17853">
    <property type="entry name" value="GGDEF_2"/>
    <property type="match status" value="1"/>
</dbReference>
<dbReference type="InterPro" id="IPR012914">
    <property type="entry name" value="PucR_dom"/>
</dbReference>
<dbReference type="InterPro" id="IPR025736">
    <property type="entry name" value="PucR_C-HTH_dom"/>
</dbReference>
<gene>
    <name evidence="5" type="ORF">F7R13_00930</name>
</gene>
<evidence type="ECO:0000313" key="5">
    <source>
        <dbReference type="EMBL" id="KAB0686331.1"/>
    </source>
</evidence>
<dbReference type="AlphaFoldDB" id="A0A6L3NP93"/>
<comment type="similarity">
    <text evidence="1">Belongs to the CdaR family.</text>
</comment>
<dbReference type="Pfam" id="PF07905">
    <property type="entry name" value="PucR"/>
    <property type="match status" value="1"/>
</dbReference>